<dbReference type="PANTHER" id="PTHR43283">
    <property type="entry name" value="BETA-LACTAMASE-RELATED"/>
    <property type="match status" value="1"/>
</dbReference>
<organism evidence="2 3">
    <name type="scientific">Flagellimonas zhangzhouensis</name>
    <dbReference type="NCBI Taxonomy" id="1073328"/>
    <lineage>
        <taxon>Bacteria</taxon>
        <taxon>Pseudomonadati</taxon>
        <taxon>Bacteroidota</taxon>
        <taxon>Flavobacteriia</taxon>
        <taxon>Flavobacteriales</taxon>
        <taxon>Flavobacteriaceae</taxon>
        <taxon>Flagellimonas</taxon>
    </lineage>
</organism>
<evidence type="ECO:0000313" key="2">
    <source>
        <dbReference type="EMBL" id="SDW81189.1"/>
    </source>
</evidence>
<sequence>MKSRLLILFTILLPHLICSQEFKGYTLEEIQAIHADFDIHQQSNKGGDFTRYINSHMSEFWPHQVLSRSGDIRQLDYHFREDVRKFVTKTWEGEIPLEEYIKSPLVDGMIIVHKGKIVFEEYPHMKEYYKHHSFSVTKPYVSTIIALLEQEGKIDVHQPISTYLTELKGTDWGAVPIIDVLDMSSGMGIDDNHFAQLFFNENGWIGNDKSKGGPSGQLAPMKKTGPSGRIYEYFSLNTEVLGWIIERITNRTAVELIEERIWQRMGAESDALMFLPNSNDRMYMGGLSATLRDHARFGLLFTPSGRISPYDFIPVAYINKIQQGGRPEIIKNSGPIDLFIYDDPITAEHLVDGEPPRHSTYQWDVVMNDGDFFKEGGGGQGLYISPSRDLVIAYFGTRGFDGEGRILLNNLHQIARQLAKSGLFDE</sequence>
<dbReference type="AlphaFoldDB" id="A0A1H2WMG8"/>
<dbReference type="Proteomes" id="UP000199592">
    <property type="component" value="Unassembled WGS sequence"/>
</dbReference>
<dbReference type="Gene3D" id="3.40.710.10">
    <property type="entry name" value="DD-peptidase/beta-lactamase superfamily"/>
    <property type="match status" value="1"/>
</dbReference>
<gene>
    <name evidence="2" type="ORF">SAMN04487892_2321</name>
</gene>
<name>A0A1H2WMG8_9FLAO</name>
<dbReference type="InterPro" id="IPR012338">
    <property type="entry name" value="Beta-lactam/transpept-like"/>
</dbReference>
<evidence type="ECO:0000313" key="3">
    <source>
        <dbReference type="Proteomes" id="UP000199592"/>
    </source>
</evidence>
<dbReference type="PANTHER" id="PTHR43283:SF7">
    <property type="entry name" value="BETA-LACTAMASE-RELATED DOMAIN-CONTAINING PROTEIN"/>
    <property type="match status" value="1"/>
</dbReference>
<dbReference type="SUPFAM" id="SSF56601">
    <property type="entry name" value="beta-lactamase/transpeptidase-like"/>
    <property type="match status" value="1"/>
</dbReference>
<keyword evidence="3" id="KW-1185">Reference proteome</keyword>
<dbReference type="InterPro" id="IPR050789">
    <property type="entry name" value="Diverse_Enzym_Activities"/>
</dbReference>
<evidence type="ECO:0000259" key="1">
    <source>
        <dbReference type="Pfam" id="PF00144"/>
    </source>
</evidence>
<protein>
    <submittedName>
        <fullName evidence="2">CubicO group peptidase, beta-lactamase class C family</fullName>
    </submittedName>
</protein>
<feature type="domain" description="Beta-lactamase-related" evidence="1">
    <location>
        <begin position="109"/>
        <end position="402"/>
    </location>
</feature>
<accession>A0A1H2WMG8</accession>
<dbReference type="OrthoDB" id="9773047at2"/>
<dbReference type="EMBL" id="FNMY01000003">
    <property type="protein sequence ID" value="SDW81189.1"/>
    <property type="molecule type" value="Genomic_DNA"/>
</dbReference>
<dbReference type="STRING" id="1073328.SAMN05216294_0941"/>
<dbReference type="Pfam" id="PF00144">
    <property type="entry name" value="Beta-lactamase"/>
    <property type="match status" value="1"/>
</dbReference>
<proteinExistence type="predicted"/>
<dbReference type="InterPro" id="IPR001466">
    <property type="entry name" value="Beta-lactam-related"/>
</dbReference>
<dbReference type="RefSeq" id="WP_090293178.1">
    <property type="nucleotide sequence ID" value="NZ_FNKI01000001.1"/>
</dbReference>
<reference evidence="3" key="1">
    <citation type="submission" date="2016-10" db="EMBL/GenBank/DDBJ databases">
        <authorList>
            <person name="Varghese N."/>
            <person name="Submissions S."/>
        </authorList>
    </citation>
    <scope>NUCLEOTIDE SEQUENCE [LARGE SCALE GENOMIC DNA]</scope>
    <source>
        <strain evidence="3">DSM 25030</strain>
    </source>
</reference>